<evidence type="ECO:0008006" key="3">
    <source>
        <dbReference type="Google" id="ProtNLM"/>
    </source>
</evidence>
<reference evidence="1" key="2">
    <citation type="submission" date="2020-09" db="EMBL/GenBank/DDBJ databases">
        <authorList>
            <person name="Sun Q."/>
            <person name="Ohkuma M."/>
        </authorList>
    </citation>
    <scope>NUCLEOTIDE SEQUENCE</scope>
    <source>
        <strain evidence="1">JCM 4646</strain>
    </source>
</reference>
<proteinExistence type="predicted"/>
<reference evidence="1" key="1">
    <citation type="journal article" date="2014" name="Int. J. Syst. Evol. Microbiol.">
        <title>Complete genome sequence of Corynebacterium casei LMG S-19264T (=DSM 44701T), isolated from a smear-ripened cheese.</title>
        <authorList>
            <consortium name="US DOE Joint Genome Institute (JGI-PGF)"/>
            <person name="Walter F."/>
            <person name="Albersmeier A."/>
            <person name="Kalinowski J."/>
            <person name="Ruckert C."/>
        </authorList>
    </citation>
    <scope>NUCLEOTIDE SEQUENCE</scope>
    <source>
        <strain evidence="1">JCM 4646</strain>
    </source>
</reference>
<comment type="caution">
    <text evidence="1">The sequence shown here is derived from an EMBL/GenBank/DDBJ whole genome shotgun (WGS) entry which is preliminary data.</text>
</comment>
<dbReference type="Proteomes" id="UP000617734">
    <property type="component" value="Unassembled WGS sequence"/>
</dbReference>
<dbReference type="EMBL" id="BNBO01000066">
    <property type="protein sequence ID" value="GHH83528.1"/>
    <property type="molecule type" value="Genomic_DNA"/>
</dbReference>
<protein>
    <recommendedName>
        <fullName evidence="3">SIS domain-containing protein</fullName>
    </recommendedName>
</protein>
<keyword evidence="2" id="KW-1185">Reference proteome</keyword>
<organism evidence="1 2">
    <name type="scientific">Kitasatospora indigofera</name>
    <dbReference type="NCBI Taxonomy" id="67307"/>
    <lineage>
        <taxon>Bacteria</taxon>
        <taxon>Bacillati</taxon>
        <taxon>Actinomycetota</taxon>
        <taxon>Actinomycetes</taxon>
        <taxon>Kitasatosporales</taxon>
        <taxon>Streptomycetaceae</taxon>
        <taxon>Kitasatospora</taxon>
    </lineage>
</organism>
<dbReference type="AlphaFoldDB" id="A0A919GF61"/>
<sequence length="198" mass="20327">MLDGMDAVRVSALRESLAGTGWIESTRAFAGALRHSVTRRSAGGLLLVGDAGYEPWHLAAHLADEAERSGVPRLAPTLLRHAVPPGAPAHLAHGLTGLAAAGRGATVLVTAPGEAGPPLLERVLDARRAGATVLTVETGDRELAALAHESLTVEGAAGEPFELVQHLVSAAAGERAPRGGSRLAALARRLTAPPVARW</sequence>
<evidence type="ECO:0000313" key="1">
    <source>
        <dbReference type="EMBL" id="GHH83528.1"/>
    </source>
</evidence>
<gene>
    <name evidence="1" type="ORF">GCM10018781_70940</name>
</gene>
<evidence type="ECO:0000313" key="2">
    <source>
        <dbReference type="Proteomes" id="UP000617734"/>
    </source>
</evidence>
<accession>A0A919GF61</accession>
<name>A0A919GF61_9ACTN</name>